<sequence>MIYAKKEILFTMEELKKRRNDRRREIPVVPRRTRFPKIIKLNEEIITPKDQMRYLGVILYKTKVYINHLNAIKGKVETVAAKMAGPKRRKYGNMARDTMKNVYDRVVKPAILYGFETWGRTDKRATSNRRSSSSTNRSRSKSMATRPAEAGAKIHVLAMGKTVEIEFVGDRAERDRKTHSEAIQGTVRILEEHGDMNAVIKTDSRATIWQLENDETKIRPVAEVQKVLRERAAKGIKTEISWEKKAYHNGINKGRQTSQGCQ</sequence>
<proteinExistence type="predicted"/>
<protein>
    <submittedName>
        <fullName evidence="2">Uncharacterized protein</fullName>
    </submittedName>
</protein>
<keyword evidence="3" id="KW-1185">Reference proteome</keyword>
<feature type="compositionally biased region" description="Low complexity" evidence="1">
    <location>
        <begin position="128"/>
        <end position="137"/>
    </location>
</feature>
<evidence type="ECO:0000313" key="2">
    <source>
        <dbReference type="EMBL" id="KAF7287514.1"/>
    </source>
</evidence>
<accession>A0A834IUM2</accession>
<dbReference type="AlphaFoldDB" id="A0A834IUM2"/>
<dbReference type="EMBL" id="JAACXV010000006">
    <property type="protein sequence ID" value="KAF7287514.1"/>
    <property type="molecule type" value="Genomic_DNA"/>
</dbReference>
<dbReference type="Proteomes" id="UP000625711">
    <property type="component" value="Unassembled WGS sequence"/>
</dbReference>
<gene>
    <name evidence="2" type="ORF">GWI33_011523</name>
</gene>
<organism evidence="2 3">
    <name type="scientific">Rhynchophorus ferrugineus</name>
    <name type="common">Red palm weevil</name>
    <name type="synonym">Curculio ferrugineus</name>
    <dbReference type="NCBI Taxonomy" id="354439"/>
    <lineage>
        <taxon>Eukaryota</taxon>
        <taxon>Metazoa</taxon>
        <taxon>Ecdysozoa</taxon>
        <taxon>Arthropoda</taxon>
        <taxon>Hexapoda</taxon>
        <taxon>Insecta</taxon>
        <taxon>Pterygota</taxon>
        <taxon>Neoptera</taxon>
        <taxon>Endopterygota</taxon>
        <taxon>Coleoptera</taxon>
        <taxon>Polyphaga</taxon>
        <taxon>Cucujiformia</taxon>
        <taxon>Curculionidae</taxon>
        <taxon>Dryophthorinae</taxon>
        <taxon>Rhynchophorus</taxon>
    </lineage>
</organism>
<evidence type="ECO:0000256" key="1">
    <source>
        <dbReference type="SAM" id="MobiDB-lite"/>
    </source>
</evidence>
<comment type="caution">
    <text evidence="2">The sequence shown here is derived from an EMBL/GenBank/DDBJ whole genome shotgun (WGS) entry which is preliminary data.</text>
</comment>
<feature type="region of interest" description="Disordered" evidence="1">
    <location>
        <begin position="123"/>
        <end position="149"/>
    </location>
</feature>
<dbReference type="OrthoDB" id="6761204at2759"/>
<name>A0A834IUM2_RHYFE</name>
<reference evidence="2" key="1">
    <citation type="submission" date="2020-08" db="EMBL/GenBank/DDBJ databases">
        <title>Genome sequencing and assembly of the red palm weevil Rhynchophorus ferrugineus.</title>
        <authorList>
            <person name="Dias G.B."/>
            <person name="Bergman C.M."/>
            <person name="Manee M."/>
        </authorList>
    </citation>
    <scope>NUCLEOTIDE SEQUENCE</scope>
    <source>
        <strain evidence="2">AA-2017</strain>
        <tissue evidence="2">Whole larva</tissue>
    </source>
</reference>
<evidence type="ECO:0000313" key="3">
    <source>
        <dbReference type="Proteomes" id="UP000625711"/>
    </source>
</evidence>